<dbReference type="EMBL" id="LT629740">
    <property type="protein sequence ID" value="SDT09283.1"/>
    <property type="molecule type" value="Genomic_DNA"/>
</dbReference>
<keyword evidence="2" id="KW-1185">Reference proteome</keyword>
<dbReference type="STRING" id="652787.SAMN05216490_2467"/>
<dbReference type="Pfam" id="PF22668">
    <property type="entry name" value="DUF7009"/>
    <property type="match status" value="1"/>
</dbReference>
<name>A0A1H1XJG2_MUCMA</name>
<organism evidence="1 2">
    <name type="scientific">Mucilaginibacter mallensis</name>
    <dbReference type="NCBI Taxonomy" id="652787"/>
    <lineage>
        <taxon>Bacteria</taxon>
        <taxon>Pseudomonadati</taxon>
        <taxon>Bacteroidota</taxon>
        <taxon>Sphingobacteriia</taxon>
        <taxon>Sphingobacteriales</taxon>
        <taxon>Sphingobacteriaceae</taxon>
        <taxon>Mucilaginibacter</taxon>
    </lineage>
</organism>
<reference evidence="1 2" key="1">
    <citation type="submission" date="2016-10" db="EMBL/GenBank/DDBJ databases">
        <authorList>
            <person name="de Groot N.N."/>
        </authorList>
    </citation>
    <scope>NUCLEOTIDE SEQUENCE [LARGE SCALE GENOMIC DNA]</scope>
    <source>
        <strain evidence="1 2">MP1X4</strain>
    </source>
</reference>
<dbReference type="RefSeq" id="WP_091372962.1">
    <property type="nucleotide sequence ID" value="NZ_LT629740.1"/>
</dbReference>
<dbReference type="OrthoDB" id="7060517at2"/>
<dbReference type="Proteomes" id="UP000199679">
    <property type="component" value="Chromosome I"/>
</dbReference>
<evidence type="ECO:0000313" key="2">
    <source>
        <dbReference type="Proteomes" id="UP000199679"/>
    </source>
</evidence>
<gene>
    <name evidence="1" type="ORF">SAMN05216490_2467</name>
</gene>
<sequence>MKLRIKSNSLRYRLTRTDVDSLAREGYLEEQVSFAGNPLIYALQLTEGKELTSSYIDNKITMCMSRKMISELINTDRVGFENKYGALELLVEKDFVCLDEVDEDQSDNYPNPLTQKKKG</sequence>
<protein>
    <submittedName>
        <fullName evidence="1">Uncharacterized protein</fullName>
    </submittedName>
</protein>
<dbReference type="InterPro" id="IPR053825">
    <property type="entry name" value="DUF7009"/>
</dbReference>
<dbReference type="AlphaFoldDB" id="A0A1H1XJG2"/>
<evidence type="ECO:0000313" key="1">
    <source>
        <dbReference type="EMBL" id="SDT09283.1"/>
    </source>
</evidence>
<proteinExistence type="predicted"/>
<accession>A0A1H1XJG2</accession>